<dbReference type="HAMAP" id="MF_00691">
    <property type="entry name" value="PxpA"/>
    <property type="match status" value="1"/>
</dbReference>
<name>A0AA35GAD0_9FIRM</name>
<comment type="function">
    <text evidence="1">Catalyzes the cleavage of 5-oxoproline to form L-glutamate coupled to the hydrolysis of ATP to ADP and inorganic phosphate.</text>
</comment>
<comment type="similarity">
    <text evidence="1">Belongs to the LamB/PxpA family.</text>
</comment>
<dbReference type="PANTHER" id="PTHR30292:SF0">
    <property type="entry name" value="5-OXOPROLINASE SUBUNIT A"/>
    <property type="match status" value="1"/>
</dbReference>
<dbReference type="InterPro" id="IPR005501">
    <property type="entry name" value="LamB/YcsF/PxpA-like"/>
</dbReference>
<dbReference type="SUPFAM" id="SSF88713">
    <property type="entry name" value="Glycoside hydrolase/deacetylase"/>
    <property type="match status" value="1"/>
</dbReference>
<evidence type="ECO:0000256" key="1">
    <source>
        <dbReference type="HAMAP-Rule" id="MF_00691"/>
    </source>
</evidence>
<dbReference type="AlphaFoldDB" id="A0AA35GAD0"/>
<gene>
    <name evidence="1" type="primary">pxpA</name>
    <name evidence="2" type="ORF">caldi_34630</name>
</gene>
<dbReference type="RefSeq" id="WP_264842961.1">
    <property type="nucleotide sequence ID" value="NZ_AP025628.1"/>
</dbReference>
<evidence type="ECO:0000313" key="3">
    <source>
        <dbReference type="Proteomes" id="UP001163687"/>
    </source>
</evidence>
<dbReference type="GO" id="GO:0017168">
    <property type="term" value="F:5-oxoprolinase (ATP-hydrolyzing) activity"/>
    <property type="evidence" value="ECO:0007669"/>
    <property type="project" value="UniProtKB-UniRule"/>
</dbReference>
<dbReference type="EC" id="3.5.2.9" evidence="1"/>
<proteinExistence type="inferred from homology"/>
<keyword evidence="1" id="KW-0067">ATP-binding</keyword>
<keyword evidence="1" id="KW-0378">Hydrolase</keyword>
<dbReference type="CDD" id="cd10787">
    <property type="entry name" value="LamB_YcsF_like"/>
    <property type="match status" value="1"/>
</dbReference>
<dbReference type="Gene3D" id="3.20.20.370">
    <property type="entry name" value="Glycoside hydrolase/deacetylase"/>
    <property type="match status" value="1"/>
</dbReference>
<keyword evidence="3" id="KW-1185">Reference proteome</keyword>
<dbReference type="GO" id="GO:0005524">
    <property type="term" value="F:ATP binding"/>
    <property type="evidence" value="ECO:0007669"/>
    <property type="project" value="UniProtKB-UniRule"/>
</dbReference>
<protein>
    <recommendedName>
        <fullName evidence="1">5-oxoprolinase subunit A</fullName>
        <shortName evidence="1">5-OPase subunit A</shortName>
        <ecNumber evidence="1">3.5.2.9</ecNumber>
    </recommendedName>
    <alternativeName>
        <fullName evidence="1">5-oxoprolinase (ATP-hydrolyzing) subunit A</fullName>
    </alternativeName>
</protein>
<reference evidence="2" key="1">
    <citation type="submission" date="2022-03" db="EMBL/GenBank/DDBJ databases">
        <title>Complete genome sequence of Caldinitratiruptor microaerophilus.</title>
        <authorList>
            <person name="Mukaiyama R."/>
            <person name="Nishiyama T."/>
            <person name="Ueda K."/>
        </authorList>
    </citation>
    <scope>NUCLEOTIDE SEQUENCE</scope>
    <source>
        <strain evidence="2">JCM 16183</strain>
    </source>
</reference>
<dbReference type="KEGG" id="cmic:caldi_34630"/>
<dbReference type="Proteomes" id="UP001163687">
    <property type="component" value="Chromosome"/>
</dbReference>
<keyword evidence="1" id="KW-0547">Nucleotide-binding</keyword>
<sequence>MDRPVDINCDMGESFGPWKMGRDAEIMPFITAANIACGFHAGDPLVMAQTITLAQRHGVAVGAHPGYRDLHGFGRRPMDCSEEEVYGDVLYQLGAIDAFCRAQGVRLRHVKPHGALYNVAARDERTARGIVRAIRAFDPDLILYALPGGQLAREGEKSGLRVAYEVFADRNYNPDGTLVSRRLGDAFVHDPEQAAERVLRMVTEGKVRAVDGSDVPVRADTVCIHGDGPMAVEIARAVRQRLEAAGLTVAPLGGGAGV</sequence>
<evidence type="ECO:0000313" key="2">
    <source>
        <dbReference type="EMBL" id="BDG62373.1"/>
    </source>
</evidence>
<comment type="subunit">
    <text evidence="1">Forms a complex composed of PxpA, PxpB and PxpC.</text>
</comment>
<dbReference type="InterPro" id="IPR011330">
    <property type="entry name" value="Glyco_hydro/deAcase_b/a-brl"/>
</dbReference>
<dbReference type="NCBIfam" id="NF003816">
    <property type="entry name" value="PRK05406.1-5"/>
    <property type="match status" value="1"/>
</dbReference>
<comment type="catalytic activity">
    <reaction evidence="1">
        <text>5-oxo-L-proline + ATP + 2 H2O = L-glutamate + ADP + phosphate + H(+)</text>
        <dbReference type="Rhea" id="RHEA:10348"/>
        <dbReference type="ChEBI" id="CHEBI:15377"/>
        <dbReference type="ChEBI" id="CHEBI:15378"/>
        <dbReference type="ChEBI" id="CHEBI:29985"/>
        <dbReference type="ChEBI" id="CHEBI:30616"/>
        <dbReference type="ChEBI" id="CHEBI:43474"/>
        <dbReference type="ChEBI" id="CHEBI:58402"/>
        <dbReference type="ChEBI" id="CHEBI:456216"/>
        <dbReference type="EC" id="3.5.2.9"/>
    </reaction>
</comment>
<dbReference type="PANTHER" id="PTHR30292">
    <property type="entry name" value="UNCHARACTERIZED PROTEIN YBGL-RELATED"/>
    <property type="match status" value="1"/>
</dbReference>
<dbReference type="GO" id="GO:0005975">
    <property type="term" value="P:carbohydrate metabolic process"/>
    <property type="evidence" value="ECO:0007669"/>
    <property type="project" value="InterPro"/>
</dbReference>
<dbReference type="Pfam" id="PF03746">
    <property type="entry name" value="LamB_YcsF"/>
    <property type="match status" value="1"/>
</dbReference>
<organism evidence="2 3">
    <name type="scientific">Caldinitratiruptor microaerophilus</name>
    <dbReference type="NCBI Taxonomy" id="671077"/>
    <lineage>
        <taxon>Bacteria</taxon>
        <taxon>Bacillati</taxon>
        <taxon>Bacillota</taxon>
        <taxon>Clostridia</taxon>
        <taxon>Eubacteriales</taxon>
        <taxon>Symbiobacteriaceae</taxon>
        <taxon>Caldinitratiruptor</taxon>
    </lineage>
</organism>
<accession>A0AA35GAD0</accession>
<dbReference type="EMBL" id="AP025628">
    <property type="protein sequence ID" value="BDG62373.1"/>
    <property type="molecule type" value="Genomic_DNA"/>
</dbReference>
<dbReference type="NCBIfam" id="NF003814">
    <property type="entry name" value="PRK05406.1-3"/>
    <property type="match status" value="1"/>
</dbReference>